<evidence type="ECO:0000313" key="1">
    <source>
        <dbReference type="EMBL" id="QJB69691.1"/>
    </source>
</evidence>
<gene>
    <name evidence="1" type="ORF">HF685_10715</name>
</gene>
<dbReference type="AlphaFoldDB" id="A0A6H2DPK7"/>
<name>A0A6H2DPK7_9SPHN</name>
<keyword evidence="2" id="KW-1185">Reference proteome</keyword>
<dbReference type="Proteomes" id="UP000501600">
    <property type="component" value="Chromosome"/>
</dbReference>
<dbReference type="EMBL" id="CP051217">
    <property type="protein sequence ID" value="QJB69691.1"/>
    <property type="molecule type" value="Genomic_DNA"/>
</dbReference>
<reference evidence="1 2" key="1">
    <citation type="submission" date="2020-04" db="EMBL/GenBank/DDBJ databases">
        <title>Genome sequence for Sphingorhabdus sp. strain M1.</title>
        <authorList>
            <person name="Park S.-J."/>
        </authorList>
    </citation>
    <scope>NUCLEOTIDE SEQUENCE [LARGE SCALE GENOMIC DNA]</scope>
    <source>
        <strain evidence="1 2">JK6</strain>
    </source>
</reference>
<protein>
    <submittedName>
        <fullName evidence="1">Uncharacterized protein</fullName>
    </submittedName>
</protein>
<dbReference type="RefSeq" id="WP_168819895.1">
    <property type="nucleotide sequence ID" value="NZ_CP051217.1"/>
</dbReference>
<organism evidence="1 2">
    <name type="scientific">Parasphingorhabdus halotolerans</name>
    <dbReference type="NCBI Taxonomy" id="2725558"/>
    <lineage>
        <taxon>Bacteria</taxon>
        <taxon>Pseudomonadati</taxon>
        <taxon>Pseudomonadota</taxon>
        <taxon>Alphaproteobacteria</taxon>
        <taxon>Sphingomonadales</taxon>
        <taxon>Sphingomonadaceae</taxon>
        <taxon>Parasphingorhabdus</taxon>
    </lineage>
</organism>
<proteinExistence type="predicted"/>
<evidence type="ECO:0000313" key="2">
    <source>
        <dbReference type="Proteomes" id="UP000501600"/>
    </source>
</evidence>
<accession>A0A6H2DPK7</accession>
<sequence>MAGFGFGFGSRQSPTAVQAGNHPGADLIPAGTKLYVVGDSLSYAEQDSFPSGYITWLIGEADGRFIFPSTTNPGVGDGSGTTGGNMAIKGQAPSGYAARAVAIANVVDDGILILGGIENGPGSAADEWAHFDAVISACSAARKIYITPVAPTKSTYLDGGIRKAEFDAMAAADGRVTFLSNCWAGIELATSATTTGVHSYDTPGVHQTPLGAKLQAANMWAQMAPDWKTGSAYDQFEIADNFMAAESYLTGDSGGLASGYSLVNPSGAAISPSKGVLRDWNSQVLEISGTAASTSICSIRNNGFAHNFVAGDIIQGVMALKISNLAGDGPPVGLRSIGGPSFYYNKVRWGSQYYASGAQGSLSPAADIDYIVRSRNPSTADVVSSGNGLNFDMPFSLVPGLADCRIEIARPMGFNLTQLGLD</sequence>
<dbReference type="KEGG" id="phao:HF685_10715"/>